<name>A0AAV8PIE5_ENSVE</name>
<accession>A0AAV8PIE5</accession>
<evidence type="ECO:0000313" key="3">
    <source>
        <dbReference type="Proteomes" id="UP001222027"/>
    </source>
</evidence>
<comment type="caution">
    <text evidence="2">The sequence shown here is derived from an EMBL/GenBank/DDBJ whole genome shotgun (WGS) entry which is preliminary data.</text>
</comment>
<dbReference type="Proteomes" id="UP001222027">
    <property type="component" value="Unassembled WGS sequence"/>
</dbReference>
<feature type="compositionally biased region" description="Polar residues" evidence="1">
    <location>
        <begin position="30"/>
        <end position="43"/>
    </location>
</feature>
<proteinExistence type="predicted"/>
<dbReference type="Gene3D" id="3.30.200.20">
    <property type="entry name" value="Phosphorylase Kinase, domain 1"/>
    <property type="match status" value="1"/>
</dbReference>
<keyword evidence="3" id="KW-1185">Reference proteome</keyword>
<reference evidence="2 3" key="1">
    <citation type="submission" date="2022-12" db="EMBL/GenBank/DDBJ databases">
        <title>Chromosome-scale assembly of the Ensete ventricosum genome.</title>
        <authorList>
            <person name="Dussert Y."/>
            <person name="Stocks J."/>
            <person name="Wendawek A."/>
            <person name="Woldeyes F."/>
            <person name="Nichols R.A."/>
            <person name="Borrell J.S."/>
        </authorList>
    </citation>
    <scope>NUCLEOTIDE SEQUENCE [LARGE SCALE GENOMIC DNA]</scope>
    <source>
        <strain evidence="3">cv. Maze</strain>
        <tissue evidence="2">Seeds</tissue>
    </source>
</reference>
<protein>
    <submittedName>
        <fullName evidence="2">Uncharacterized protein</fullName>
    </submittedName>
</protein>
<dbReference type="AlphaFoldDB" id="A0AAV8PIE5"/>
<feature type="region of interest" description="Disordered" evidence="1">
    <location>
        <begin position="1"/>
        <end position="43"/>
    </location>
</feature>
<evidence type="ECO:0000256" key="1">
    <source>
        <dbReference type="SAM" id="MobiDB-lite"/>
    </source>
</evidence>
<sequence>MCKRQQKKWKDIRNAGASNGMSSPPLFMSKSRSGTTGGSYASSLPSDRCRYFSFTEIRAATNDFDESLLLGVGGFGKYDTSRVCCSCAGHVQVAKNTGSTGLLGIESKSISPSVGSLLPAGF</sequence>
<evidence type="ECO:0000313" key="2">
    <source>
        <dbReference type="EMBL" id="KAJ8491558.1"/>
    </source>
</evidence>
<dbReference type="EMBL" id="JAQQAF010000004">
    <property type="protein sequence ID" value="KAJ8491558.1"/>
    <property type="molecule type" value="Genomic_DNA"/>
</dbReference>
<organism evidence="2 3">
    <name type="scientific">Ensete ventricosum</name>
    <name type="common">Abyssinian banana</name>
    <name type="synonym">Musa ensete</name>
    <dbReference type="NCBI Taxonomy" id="4639"/>
    <lineage>
        <taxon>Eukaryota</taxon>
        <taxon>Viridiplantae</taxon>
        <taxon>Streptophyta</taxon>
        <taxon>Embryophyta</taxon>
        <taxon>Tracheophyta</taxon>
        <taxon>Spermatophyta</taxon>
        <taxon>Magnoliopsida</taxon>
        <taxon>Liliopsida</taxon>
        <taxon>Zingiberales</taxon>
        <taxon>Musaceae</taxon>
        <taxon>Ensete</taxon>
    </lineage>
</organism>
<gene>
    <name evidence="2" type="ORF">OPV22_013279</name>
</gene>